<organism evidence="1 2">
    <name type="scientific">Spirosoma endophyticum</name>
    <dbReference type="NCBI Taxonomy" id="662367"/>
    <lineage>
        <taxon>Bacteria</taxon>
        <taxon>Pseudomonadati</taxon>
        <taxon>Bacteroidota</taxon>
        <taxon>Cytophagia</taxon>
        <taxon>Cytophagales</taxon>
        <taxon>Cytophagaceae</taxon>
        <taxon>Spirosoma</taxon>
    </lineage>
</organism>
<name>A0A1I2D4J4_9BACT</name>
<evidence type="ECO:0000313" key="2">
    <source>
        <dbReference type="Proteomes" id="UP000198598"/>
    </source>
</evidence>
<proteinExistence type="predicted"/>
<sequence>MESKPVKPDLQVEVLSGMKLKQYPWGYIAEKSSVIVGSQNLADILDILNRAIHDQKL</sequence>
<evidence type="ECO:0000313" key="1">
    <source>
        <dbReference type="EMBL" id="SFE75419.1"/>
    </source>
</evidence>
<protein>
    <submittedName>
        <fullName evidence="1">Uncharacterized protein</fullName>
    </submittedName>
</protein>
<keyword evidence="2" id="KW-1185">Reference proteome</keyword>
<gene>
    <name evidence="1" type="ORF">SAMN05216167_1195</name>
</gene>
<dbReference type="Proteomes" id="UP000198598">
    <property type="component" value="Unassembled WGS sequence"/>
</dbReference>
<reference evidence="1 2" key="1">
    <citation type="submission" date="2016-10" db="EMBL/GenBank/DDBJ databases">
        <authorList>
            <person name="de Groot N.N."/>
        </authorList>
    </citation>
    <scope>NUCLEOTIDE SEQUENCE [LARGE SCALE GENOMIC DNA]</scope>
    <source>
        <strain evidence="1 2">DSM 26130</strain>
    </source>
</reference>
<accession>A0A1I2D4J4</accession>
<dbReference type="AlphaFoldDB" id="A0A1I2D4J4"/>
<dbReference type="EMBL" id="FOLQ01000019">
    <property type="protein sequence ID" value="SFE75419.1"/>
    <property type="molecule type" value="Genomic_DNA"/>
</dbReference>